<dbReference type="GeneID" id="106469793"/>
<keyword evidence="1" id="KW-1185">Reference proteome</keyword>
<evidence type="ECO:0000313" key="1">
    <source>
        <dbReference type="Proteomes" id="UP000694941"/>
    </source>
</evidence>
<evidence type="ECO:0000313" key="2">
    <source>
        <dbReference type="RefSeq" id="XP_013785757.1"/>
    </source>
</evidence>
<dbReference type="PROSITE" id="PS00092">
    <property type="entry name" value="N6_MTASE"/>
    <property type="match status" value="1"/>
</dbReference>
<dbReference type="CDD" id="cd02440">
    <property type="entry name" value="AdoMet_MTases"/>
    <property type="match status" value="1"/>
</dbReference>
<proteinExistence type="predicted"/>
<name>A0ABM1BNU6_LIMPO</name>
<dbReference type="Proteomes" id="UP000694941">
    <property type="component" value="Unplaced"/>
</dbReference>
<dbReference type="Gene3D" id="3.40.50.150">
    <property type="entry name" value="Vaccinia Virus protein VP39"/>
    <property type="match status" value="1"/>
</dbReference>
<organism evidence="1 2">
    <name type="scientific">Limulus polyphemus</name>
    <name type="common">Atlantic horseshoe crab</name>
    <dbReference type="NCBI Taxonomy" id="6850"/>
    <lineage>
        <taxon>Eukaryota</taxon>
        <taxon>Metazoa</taxon>
        <taxon>Ecdysozoa</taxon>
        <taxon>Arthropoda</taxon>
        <taxon>Chelicerata</taxon>
        <taxon>Merostomata</taxon>
        <taxon>Xiphosura</taxon>
        <taxon>Limulidae</taxon>
        <taxon>Limulus</taxon>
    </lineage>
</organism>
<protein>
    <submittedName>
        <fullName evidence="2 3">Methyltransferase-like protein 5 isoform X1</fullName>
    </submittedName>
</protein>
<reference evidence="2 3" key="1">
    <citation type="submission" date="2025-05" db="UniProtKB">
        <authorList>
            <consortium name="RefSeq"/>
        </authorList>
    </citation>
    <scope>IDENTIFICATION</scope>
    <source>
        <tissue evidence="2 3">Muscle</tissue>
    </source>
</reference>
<dbReference type="PANTHER" id="PTHR23290:SF0">
    <property type="entry name" value="RRNA N6-ADENOSINE-METHYLTRANSFERASE METTL5"/>
    <property type="match status" value="1"/>
</dbReference>
<dbReference type="InterPro" id="IPR051720">
    <property type="entry name" value="rRNA_MeTrfase/Polyamine_Synth"/>
</dbReference>
<dbReference type="SUPFAM" id="SSF53335">
    <property type="entry name" value="S-adenosyl-L-methionine-dependent methyltransferases"/>
    <property type="match status" value="1"/>
</dbReference>
<dbReference type="PANTHER" id="PTHR23290">
    <property type="entry name" value="RRNA N6-ADENOSINE-METHYLTRANSFERASE METTL5"/>
    <property type="match status" value="1"/>
</dbReference>
<evidence type="ECO:0000313" key="3">
    <source>
        <dbReference type="RefSeq" id="XP_022254066.1"/>
    </source>
</evidence>
<dbReference type="InterPro" id="IPR029063">
    <property type="entry name" value="SAM-dependent_MTases_sf"/>
</dbReference>
<dbReference type="RefSeq" id="XP_013785757.1">
    <property type="nucleotide sequence ID" value="XM_013930303.2"/>
</dbReference>
<sequence length="226" mass="25822">MKLKELESCLQCVEVFKSPKVKLEQYPTSPHIASRMLHTIDTRYKDLDGCMVADLGCGCGVLAVGASLLGASMCFGIDIDKDALDISYQNSCEYELKNLELIQMDVTKLPDAQWNQLFDTVIMNPPFGTKRNRGIDMLFLKTGLNMATRAVYSLHKTATREHIRKKTKEWGVNMEVISELRFDLPSSYKFHRQQSVDIEVDFIRFSFPSSHLPIKCTEKNYLLLKK</sequence>
<gene>
    <name evidence="2 3" type="primary">LOC106469793</name>
</gene>
<dbReference type="RefSeq" id="XP_022254066.1">
    <property type="nucleotide sequence ID" value="XM_022398358.1"/>
</dbReference>
<dbReference type="InterPro" id="IPR002052">
    <property type="entry name" value="DNA_methylase_N6_adenine_CS"/>
</dbReference>
<dbReference type="Pfam" id="PF06325">
    <property type="entry name" value="PrmA"/>
    <property type="match status" value="1"/>
</dbReference>
<accession>A0ABM1BNU6</accession>